<keyword evidence="1" id="KW-0175">Coiled coil</keyword>
<feature type="domain" description="Transposase IS66 central" evidence="2">
    <location>
        <begin position="191"/>
        <end position="331"/>
    </location>
</feature>
<dbReference type="Pfam" id="PF13007">
    <property type="entry name" value="LZ_Tnp_IS66"/>
    <property type="match status" value="1"/>
</dbReference>
<dbReference type="EMBL" id="CP146256">
    <property type="protein sequence ID" value="XAH74744.1"/>
    <property type="molecule type" value="Genomic_DNA"/>
</dbReference>
<sequence>MAVQNIDVNMLMEMIQNKDRALAEFSKTNQQLTEQITQLTEQVTYLTQKLYGRKTEKSAVVLDGQLVIQEVAENLFNEAETYADPKAVEPEVFEQPLKKTRAGYKRKSFFENLPVKEMIYSLDTDGQGCPACGGKIKNVGKKFVRSEINFVPAQLSVLNIYQETCECPACKVRTGKTAFIEPKVPAPVLPHSYASASSIAYTMYQKYVQSVPLNRQEKDWKAMGLNLTKSTLSNWILQSSESWLSPIVDYMNKQLLTEKHLHMDETPIQVLQEPGRKNQTKSYMWVMANRSDSIHPIRVFRYAPGRSGEYAAKYLDGYDGYLHTDDYSGCEWHNKNTHFWRRKFPTLLCLT</sequence>
<feature type="coiled-coil region" evidence="1">
    <location>
        <begin position="15"/>
        <end position="49"/>
    </location>
</feature>
<dbReference type="Pfam" id="PF13005">
    <property type="entry name" value="zf-IS66"/>
    <property type="match status" value="1"/>
</dbReference>
<reference evidence="5 6" key="1">
    <citation type="submission" date="2024-02" db="EMBL/GenBank/DDBJ databases">
        <title>Bacterial strain from lacustrine sediment.</title>
        <authorList>
            <person name="Petit C."/>
            <person name="Fadhlaoui K."/>
        </authorList>
    </citation>
    <scope>NUCLEOTIDE SEQUENCE [LARGE SCALE GENOMIC DNA]</scope>
    <source>
        <strain evidence="5 6">IPX-CK</strain>
    </source>
</reference>
<accession>A0ABZ3EZR6</accession>
<dbReference type="InterPro" id="IPR024474">
    <property type="entry name" value="Znf_dom_IS66"/>
</dbReference>
<gene>
    <name evidence="5" type="ORF">V6984_02970</name>
</gene>
<name>A0ABZ3EZR6_9FIRM</name>
<dbReference type="RefSeq" id="WP_342758325.1">
    <property type="nucleotide sequence ID" value="NZ_CP146256.1"/>
</dbReference>
<evidence type="ECO:0000259" key="2">
    <source>
        <dbReference type="Pfam" id="PF03050"/>
    </source>
</evidence>
<keyword evidence="6" id="KW-1185">Reference proteome</keyword>
<dbReference type="PANTHER" id="PTHR33678:SF2">
    <property type="match status" value="1"/>
</dbReference>
<protein>
    <submittedName>
        <fullName evidence="5">IS66 family transposase</fullName>
    </submittedName>
</protein>
<evidence type="ECO:0000313" key="6">
    <source>
        <dbReference type="Proteomes" id="UP001451571"/>
    </source>
</evidence>
<dbReference type="Pfam" id="PF03050">
    <property type="entry name" value="DDE_Tnp_IS66"/>
    <property type="match status" value="1"/>
</dbReference>
<evidence type="ECO:0000259" key="4">
    <source>
        <dbReference type="Pfam" id="PF13007"/>
    </source>
</evidence>
<evidence type="ECO:0000256" key="1">
    <source>
        <dbReference type="SAM" id="Coils"/>
    </source>
</evidence>
<dbReference type="InterPro" id="IPR004291">
    <property type="entry name" value="Transposase_IS66_central"/>
</dbReference>
<dbReference type="Proteomes" id="UP001451571">
    <property type="component" value="Chromosome"/>
</dbReference>
<feature type="domain" description="Transposase TnpC homeodomain" evidence="4">
    <location>
        <begin position="38"/>
        <end position="117"/>
    </location>
</feature>
<proteinExistence type="predicted"/>
<evidence type="ECO:0000313" key="5">
    <source>
        <dbReference type="EMBL" id="XAH74744.1"/>
    </source>
</evidence>
<organism evidence="5 6">
    <name type="scientific">Kineothrix sedimenti</name>
    <dbReference type="NCBI Taxonomy" id="3123317"/>
    <lineage>
        <taxon>Bacteria</taxon>
        <taxon>Bacillati</taxon>
        <taxon>Bacillota</taxon>
        <taxon>Clostridia</taxon>
        <taxon>Lachnospirales</taxon>
        <taxon>Lachnospiraceae</taxon>
        <taxon>Kineothrix</taxon>
    </lineage>
</organism>
<evidence type="ECO:0000259" key="3">
    <source>
        <dbReference type="Pfam" id="PF13005"/>
    </source>
</evidence>
<dbReference type="InterPro" id="IPR024463">
    <property type="entry name" value="Transposase_TnpC_homeodom"/>
</dbReference>
<dbReference type="NCBIfam" id="NF033517">
    <property type="entry name" value="transpos_IS66"/>
    <property type="match status" value="1"/>
</dbReference>
<dbReference type="InterPro" id="IPR052344">
    <property type="entry name" value="Transposase-related"/>
</dbReference>
<feature type="domain" description="Transposase IS66 zinc-finger binding" evidence="3">
    <location>
        <begin position="129"/>
        <end position="170"/>
    </location>
</feature>
<dbReference type="PANTHER" id="PTHR33678">
    <property type="entry name" value="BLL1576 PROTEIN"/>
    <property type="match status" value="1"/>
</dbReference>